<accession>A0ABN9V5I5</accession>
<gene>
    <name evidence="3" type="ORF">PCOR1329_LOCUS54318</name>
</gene>
<dbReference type="InterPro" id="IPR036691">
    <property type="entry name" value="Endo/exonu/phosph_ase_sf"/>
</dbReference>
<feature type="compositionally biased region" description="Pro residues" evidence="2">
    <location>
        <begin position="283"/>
        <end position="293"/>
    </location>
</feature>
<comment type="caution">
    <text evidence="3">The sequence shown here is derived from an EMBL/GenBank/DDBJ whole genome shotgun (WGS) entry which is preliminary data.</text>
</comment>
<feature type="compositionally biased region" description="Basic and acidic residues" evidence="2">
    <location>
        <begin position="1539"/>
        <end position="1550"/>
    </location>
</feature>
<dbReference type="EMBL" id="CAUYUJ010016635">
    <property type="protein sequence ID" value="CAK0867364.1"/>
    <property type="molecule type" value="Genomic_DNA"/>
</dbReference>
<evidence type="ECO:0008006" key="5">
    <source>
        <dbReference type="Google" id="ProtNLM"/>
    </source>
</evidence>
<proteinExistence type="predicted"/>
<dbReference type="Gene3D" id="3.60.10.10">
    <property type="entry name" value="Endonuclease/exonuclease/phosphatase"/>
    <property type="match status" value="1"/>
</dbReference>
<name>A0ABN9V5I5_9DINO</name>
<evidence type="ECO:0000313" key="4">
    <source>
        <dbReference type="Proteomes" id="UP001189429"/>
    </source>
</evidence>
<feature type="region of interest" description="Disordered" evidence="2">
    <location>
        <begin position="612"/>
        <end position="637"/>
    </location>
</feature>
<feature type="region of interest" description="Disordered" evidence="2">
    <location>
        <begin position="1524"/>
        <end position="1552"/>
    </location>
</feature>
<keyword evidence="4" id="KW-1185">Reference proteome</keyword>
<dbReference type="SUPFAM" id="SSF56219">
    <property type="entry name" value="DNase I-like"/>
    <property type="match status" value="1"/>
</dbReference>
<feature type="coiled-coil region" evidence="1">
    <location>
        <begin position="131"/>
        <end position="161"/>
    </location>
</feature>
<sequence>MGCALALNIESSSCRPPNTKGKRHTQYLVCPVYPMGSGNWVYCNRADKPGWTNCKPCGYEWKAPSAAPREQAEDGGASDAAKAMVELLRKQYVLAQQQNDQVKMDEILAACPEAKPMDPVEPAEPSMGQKLQQAVVELNKLQKQQDKLAKQLKRATEYRDDVLNRISTNVAELTEAKRTFTEAKEGLGGEDEAPEAEKKPDDEEQFPTLAQDDLAMLDEKQQQEYEQIQKDYQQAKTFINAKKEAVQNAKKALDAAKHIHEKASTRSRGGQGEARTDQAPAAAPVPEPVPPEQPTGAGKPMDPELRLAAKFDLSKDDQVQTYLAELAKIKGRTKDSDSKFPVINGTKQSELNDDVRDVVKVFAANCTQCNESAAKKFVEDEKSEEYDIIAFNEHHLRGPAAEIEADRLVRLGWRSHGTWTPARQSPTSKKGALGGTCILRRRHLDTRIHLPDAQGHSIFAKDFHDITIVKWQLKGQEIAVITAYLTASIGFTGENIRKMKHFLQLTRSLGTTPWIICGDFNNAPQELEATSWLRRLGAAIVVPQHVSHTCSSGSGRMIDYALAPPVFRSLLKAVRAQHDVPWSPRIGIVIEIFAKPNMITIRKPMLPAKKPIPAAEARREKGIKRKQRDRQQHQDMSKYFDSELLGDTLLDAYYTETVTTKCDPTIWGECREEGASCQIRDSPRWVQDSLAYKQNPRMSDLPGKSYGKWANAAERALATVSQNPIKAAAGKGQPIRYRAVPFPQHVASKQFEYTAADRQRQISTLWSKLYQRCHDGELLLRRRPIDSQKHLETISSIIRTYVNHLDAFDTAEGDEAARLDGQARRQASRATNLRHDPEPEKTIENIQEWQEATELTRARMDWHMRSLDGTSAKLKGSLYGTFYLDLEKSYDSVDLSILIKRAMQLDYPKVNLYMAMIYIIWDITHNAAPLAITREFVDDLHTRAEGQPEQFQEQFLVSVGVLVQACLDSKLAVSGKSALLTNCDATKKCIAKHLKGKGISIETPKFVKDLGIEAALGRQRVTATRTTRTKQAKIRAKRARIFIKQKGTWRRRTAMLFNSNLRAKQSYDWPVSGLSPTAAREARAQHAYSDKYVNGYRCGKRIPQHINDYDKGVLDFRDIMKSITRDMQAQLWTKAADQYYGKGMQHGMDTAMLKNTLQKLRKAPDTLKHRIYECDMNDNLLLDAETEDIAPTDTEAEEQRKGIMHDLGIWTATWTVYIDLDETGNQANWKMWCEPYMESYLRQPEQAALRQLLKARYQTRSTSQIAKDLCDMQWRSSKKKRKDVHDYSLTLTGWEREAYISHRFDSVADIKAKFREQLQDRAPIFDQEMPDNYEDNDEDRPAAMHAVAHEIYKASLPNDSTGFIEGTDHIGFYGTVDKEQSVPAAEHAGLFWALALTRGPLLIIADCQLVMNGWTLKYYEQPQGAQRPWWERIKLMLSRRSGGVRVQKCSSHLDGDSVKQAGQEFHISMGNEMAGALAQRGAEEAMAEIRQEVKTLVEVETTLMRAQRRAAAIIHDVCKDADPAKLEGPKQMPKKLAKERRDQIEKESGHRMRKKQGQWACQECSLTPGKYSVVDWMKGNVCVGRQYETHRADHGHAVRVPSNELIEIKVKVIHDSHSIAVAHGQFWRWNCAAVASHNDCGPGRVNLLATECRNKITQSGDYHLRLARIGQMGRSRLTAGGYHELQLGEDLVVDLMARGYGPAERFWPGVPVGWAPALLRGRGRDP</sequence>
<feature type="region of interest" description="Disordered" evidence="2">
    <location>
        <begin position="181"/>
        <end position="204"/>
    </location>
</feature>
<evidence type="ECO:0000256" key="1">
    <source>
        <dbReference type="SAM" id="Coils"/>
    </source>
</evidence>
<dbReference type="Gene3D" id="3.30.420.10">
    <property type="entry name" value="Ribonuclease H-like superfamily/Ribonuclease H"/>
    <property type="match status" value="1"/>
</dbReference>
<evidence type="ECO:0000256" key="2">
    <source>
        <dbReference type="SAM" id="MobiDB-lite"/>
    </source>
</evidence>
<evidence type="ECO:0000313" key="3">
    <source>
        <dbReference type="EMBL" id="CAK0867364.1"/>
    </source>
</evidence>
<dbReference type="InterPro" id="IPR036397">
    <property type="entry name" value="RNaseH_sf"/>
</dbReference>
<protein>
    <recommendedName>
        <fullName evidence="5">RNase H type-1 domain-containing protein</fullName>
    </recommendedName>
</protein>
<dbReference type="Proteomes" id="UP001189429">
    <property type="component" value="Unassembled WGS sequence"/>
</dbReference>
<reference evidence="3" key="1">
    <citation type="submission" date="2023-10" db="EMBL/GenBank/DDBJ databases">
        <authorList>
            <person name="Chen Y."/>
            <person name="Shah S."/>
            <person name="Dougan E. K."/>
            <person name="Thang M."/>
            <person name="Chan C."/>
        </authorList>
    </citation>
    <scope>NUCLEOTIDE SEQUENCE [LARGE SCALE GENOMIC DNA]</scope>
</reference>
<keyword evidence="1" id="KW-0175">Coiled coil</keyword>
<organism evidence="3 4">
    <name type="scientific">Prorocentrum cordatum</name>
    <dbReference type="NCBI Taxonomy" id="2364126"/>
    <lineage>
        <taxon>Eukaryota</taxon>
        <taxon>Sar</taxon>
        <taxon>Alveolata</taxon>
        <taxon>Dinophyceae</taxon>
        <taxon>Prorocentrales</taxon>
        <taxon>Prorocentraceae</taxon>
        <taxon>Prorocentrum</taxon>
    </lineage>
</organism>
<feature type="region of interest" description="Disordered" evidence="2">
    <location>
        <begin position="260"/>
        <end position="299"/>
    </location>
</feature>